<dbReference type="RefSeq" id="WP_227709643.1">
    <property type="nucleotide sequence ID" value="NZ_JAJEQW010000002.1"/>
</dbReference>
<dbReference type="GO" id="GO:0016051">
    <property type="term" value="P:carbohydrate biosynthetic process"/>
    <property type="evidence" value="ECO:0007669"/>
    <property type="project" value="InterPro"/>
</dbReference>
<dbReference type="InterPro" id="IPR006190">
    <property type="entry name" value="SAF_AFP_Neu5Ac"/>
</dbReference>
<protein>
    <submittedName>
        <fullName evidence="2">Pseudaminic acid synthase</fullName>
        <ecNumber evidence="2">2.5.1.97</ecNumber>
    </submittedName>
</protein>
<dbReference type="PROSITE" id="PS50844">
    <property type="entry name" value="AFP_LIKE"/>
    <property type="match status" value="1"/>
</dbReference>
<evidence type="ECO:0000313" key="2">
    <source>
        <dbReference type="EMBL" id="MCC2241266.1"/>
    </source>
</evidence>
<dbReference type="Gene3D" id="3.20.20.70">
    <property type="entry name" value="Aldolase class I"/>
    <property type="match status" value="1"/>
</dbReference>
<dbReference type="SUPFAM" id="SSF51569">
    <property type="entry name" value="Aldolase"/>
    <property type="match status" value="1"/>
</dbReference>
<dbReference type="InterPro" id="IPR020030">
    <property type="entry name" value="Pseudaminic_synth_PseI"/>
</dbReference>
<dbReference type="Proteomes" id="UP001198893">
    <property type="component" value="Unassembled WGS sequence"/>
</dbReference>
<dbReference type="PANTHER" id="PTHR42966">
    <property type="entry name" value="N-ACETYLNEURAMINATE SYNTHASE"/>
    <property type="match status" value="1"/>
</dbReference>
<comment type="caution">
    <text evidence="2">The sequence shown here is derived from an EMBL/GenBank/DDBJ whole genome shotgun (WGS) entry which is preliminary data.</text>
</comment>
<keyword evidence="2" id="KW-0808">Transferase</keyword>
<dbReference type="InterPro" id="IPR036732">
    <property type="entry name" value="AFP_Neu5c_C_sf"/>
</dbReference>
<dbReference type="AlphaFoldDB" id="A0AAW4W8Z4"/>
<dbReference type="Pfam" id="PF08666">
    <property type="entry name" value="SAF"/>
    <property type="match status" value="1"/>
</dbReference>
<dbReference type="Gene3D" id="3.90.1210.10">
    <property type="entry name" value="Antifreeze-like/N-acetylneuraminic acid synthase C-terminal domain"/>
    <property type="match status" value="1"/>
</dbReference>
<dbReference type="InterPro" id="IPR013974">
    <property type="entry name" value="SAF"/>
</dbReference>
<dbReference type="Pfam" id="PF03102">
    <property type="entry name" value="NeuB"/>
    <property type="match status" value="1"/>
</dbReference>
<dbReference type="EMBL" id="JAJEQW010000002">
    <property type="protein sequence ID" value="MCC2241266.1"/>
    <property type="molecule type" value="Genomic_DNA"/>
</dbReference>
<name>A0AAW4W8Z4_9FIRM</name>
<dbReference type="InterPro" id="IPR051690">
    <property type="entry name" value="PseI-like"/>
</dbReference>
<dbReference type="PANTHER" id="PTHR42966:SF2">
    <property type="entry name" value="PSEUDAMINIC ACID SYNTHASE"/>
    <property type="match status" value="1"/>
</dbReference>
<evidence type="ECO:0000313" key="3">
    <source>
        <dbReference type="Proteomes" id="UP001198893"/>
    </source>
</evidence>
<dbReference type="SMART" id="SM00858">
    <property type="entry name" value="SAF"/>
    <property type="match status" value="1"/>
</dbReference>
<evidence type="ECO:0000259" key="1">
    <source>
        <dbReference type="PROSITE" id="PS50844"/>
    </source>
</evidence>
<dbReference type="SUPFAM" id="SSF51269">
    <property type="entry name" value="AFP III-like domain"/>
    <property type="match status" value="1"/>
</dbReference>
<gene>
    <name evidence="2" type="primary">pseI</name>
    <name evidence="2" type="ORF">LKD47_02955</name>
</gene>
<dbReference type="InterPro" id="IPR013785">
    <property type="entry name" value="Aldolase_TIM"/>
</dbReference>
<dbReference type="CDD" id="cd11615">
    <property type="entry name" value="SAF_NeuB_like"/>
    <property type="match status" value="1"/>
</dbReference>
<dbReference type="GO" id="GO:0047444">
    <property type="term" value="F:N-acylneuraminate-9-phosphate synthase activity"/>
    <property type="evidence" value="ECO:0007669"/>
    <property type="project" value="TreeGrafter"/>
</dbReference>
<dbReference type="EC" id="2.5.1.97" evidence="2"/>
<accession>A0AAW4W8Z4</accession>
<reference evidence="2" key="1">
    <citation type="submission" date="2021-10" db="EMBL/GenBank/DDBJ databases">
        <title>Anaerobic single-cell dispensing facilitates the cultivation of human gut bacteria.</title>
        <authorList>
            <person name="Afrizal A."/>
        </authorList>
    </citation>
    <scope>NUCLEOTIDE SEQUENCE</scope>
    <source>
        <strain evidence="2">CLA-AA-H204</strain>
    </source>
</reference>
<dbReference type="NCBIfam" id="TIGR03586">
    <property type="entry name" value="PseI"/>
    <property type="match status" value="1"/>
</dbReference>
<feature type="domain" description="AFP-like" evidence="1">
    <location>
        <begin position="293"/>
        <end position="351"/>
    </location>
</feature>
<organism evidence="2 3">
    <name type="scientific">Roseburia amylophila</name>
    <dbReference type="NCBI Taxonomy" id="2981794"/>
    <lineage>
        <taxon>Bacteria</taxon>
        <taxon>Bacillati</taxon>
        <taxon>Bacillota</taxon>
        <taxon>Clostridia</taxon>
        <taxon>Lachnospirales</taxon>
        <taxon>Lachnospiraceae</taxon>
        <taxon>Roseburia</taxon>
    </lineage>
</organism>
<proteinExistence type="predicted"/>
<dbReference type="InterPro" id="IPR013132">
    <property type="entry name" value="PseI/NeuA/B-like_N"/>
</dbReference>
<sequence length="353" mass="39615">MNKEIQIGNRIISENSPVYIIAEMSANHNMDFNRAKAIIKAAAEAGADAIKIQTYTPDTITIDCDDDIFKTQSKIWEGMSLYKLYQMAYTPWEWQSQLQEYAQKLGLDFFSSPFDFTAVDFLEKLNVPAYKVASFEINDIPLIKKIAGTGKPIIISTGIAYLEDIDLALRACNEMGNNDVILLKCVSAYPAPYEEMNLKVISNMSQTFGCIAGLSDHTLGAETSIASVALGGKVIEKHLTLRRSDGGPDAVFSMEPEEFKQMVEQVRNVEKALGRVTYKLNARQKENRTGARSLFAVKDIKKGERFTAENVRSIRPNIGLHTKFYEDVLGQVANCDLKKGTPMEWKYIKYEDN</sequence>
<dbReference type="InterPro" id="IPR057736">
    <property type="entry name" value="SAF_PseI/NeuA/NeuB"/>
</dbReference>